<proteinExistence type="predicted"/>
<dbReference type="eggNOG" id="ENOG502ZA4N">
    <property type="taxonomic scope" value="Bacteria"/>
</dbReference>
<feature type="transmembrane region" description="Helical" evidence="1">
    <location>
        <begin position="52"/>
        <end position="74"/>
    </location>
</feature>
<sequence>MTNLLRADLYVLVRSRALWIALAVSSAMAVAYFVSARLIANGTYDMSISGSVAGFSDAMALPLLGSLLIGVAAASDLENRTVHDRLLAAPRSVHVAVKTVMALALTAVVLLPYVIGSLVCLSAGWDLVPFLATTPLRVAANAGGGPVTATRVLAGLGLGAVSALVAVARLGFCLPIAFVSRRPLAVTAAGLAGGFLLDALTGMVARGDAGAAVLRFTPWSPDLPLDLTSPGADVALSAVVSAAFLVLWAVVGWLVLRRADIA</sequence>
<evidence type="ECO:0000313" key="3">
    <source>
        <dbReference type="Proteomes" id="UP000002941"/>
    </source>
</evidence>
<reference evidence="2 3" key="1">
    <citation type="submission" date="2012-05" db="EMBL/GenBank/DDBJ databases">
        <authorList>
            <person name="Harkins D.M."/>
            <person name="Madupu R."/>
            <person name="Durkin A.S."/>
            <person name="Torralba M."/>
            <person name="Methe B."/>
            <person name="Sutton G.G."/>
            <person name="Nelson K.E."/>
        </authorList>
    </citation>
    <scope>NUCLEOTIDE SEQUENCE [LARGE SCALE GENOMIC DNA]</scope>
    <source>
        <strain evidence="2 3">F0489</strain>
    </source>
</reference>
<dbReference type="Proteomes" id="UP000002941">
    <property type="component" value="Unassembled WGS sequence"/>
</dbReference>
<organism evidence="2 3">
    <name type="scientific">Actinomyces massiliensis F0489</name>
    <dbReference type="NCBI Taxonomy" id="1125718"/>
    <lineage>
        <taxon>Bacteria</taxon>
        <taxon>Bacillati</taxon>
        <taxon>Actinomycetota</taxon>
        <taxon>Actinomycetes</taxon>
        <taxon>Actinomycetales</taxon>
        <taxon>Actinomycetaceae</taxon>
        <taxon>Actinomyces</taxon>
    </lineage>
</organism>
<dbReference type="RefSeq" id="WP_008733286.1">
    <property type="nucleotide sequence ID" value="NZ_AKFT01000199.1"/>
</dbReference>
<dbReference type="EMBL" id="AKFT01000199">
    <property type="protein sequence ID" value="EJF37873.1"/>
    <property type="molecule type" value="Genomic_DNA"/>
</dbReference>
<evidence type="ECO:0000256" key="1">
    <source>
        <dbReference type="SAM" id="Phobius"/>
    </source>
</evidence>
<keyword evidence="1" id="KW-0812">Transmembrane</keyword>
<gene>
    <name evidence="2" type="ORF">HMPREF1318_2826</name>
</gene>
<keyword evidence="1" id="KW-1133">Transmembrane helix</keyword>
<feature type="transmembrane region" description="Helical" evidence="1">
    <location>
        <begin position="234"/>
        <end position="256"/>
    </location>
</feature>
<keyword evidence="3" id="KW-1185">Reference proteome</keyword>
<dbReference type="OrthoDB" id="4792659at2"/>
<accession>J1GY66</accession>
<feature type="transmembrane region" description="Helical" evidence="1">
    <location>
        <begin position="95"/>
        <end position="115"/>
    </location>
</feature>
<feature type="transmembrane region" description="Helical" evidence="1">
    <location>
        <begin position="152"/>
        <end position="172"/>
    </location>
</feature>
<keyword evidence="1" id="KW-0472">Membrane</keyword>
<protein>
    <submittedName>
        <fullName evidence="2">ABC-2 family transporter protein</fullName>
    </submittedName>
</protein>
<comment type="caution">
    <text evidence="2">The sequence shown here is derived from an EMBL/GenBank/DDBJ whole genome shotgun (WGS) entry which is preliminary data.</text>
</comment>
<dbReference type="AlphaFoldDB" id="J1GY66"/>
<dbReference type="PATRIC" id="fig|1125718.3.peg.2560"/>
<feature type="transmembrane region" description="Helical" evidence="1">
    <location>
        <begin position="20"/>
        <end position="40"/>
    </location>
</feature>
<evidence type="ECO:0000313" key="2">
    <source>
        <dbReference type="EMBL" id="EJF37873.1"/>
    </source>
</evidence>
<feature type="transmembrane region" description="Helical" evidence="1">
    <location>
        <begin position="184"/>
        <end position="205"/>
    </location>
</feature>
<name>J1GY66_9ACTO</name>